<dbReference type="AlphaFoldDB" id="A0A918AVD9"/>
<reference evidence="1" key="1">
    <citation type="journal article" date="2014" name="Int. J. Syst. Evol. Microbiol.">
        <title>Complete genome sequence of Corynebacterium casei LMG S-19264T (=DSM 44701T), isolated from a smear-ripened cheese.</title>
        <authorList>
            <consortium name="US DOE Joint Genome Institute (JGI-PGF)"/>
            <person name="Walter F."/>
            <person name="Albersmeier A."/>
            <person name="Kalinowski J."/>
            <person name="Ruckert C."/>
        </authorList>
    </citation>
    <scope>NUCLEOTIDE SEQUENCE</scope>
    <source>
        <strain evidence="1">JCM 3313</strain>
    </source>
</reference>
<dbReference type="RefSeq" id="WP_189227193.1">
    <property type="nucleotide sequence ID" value="NZ_BMRG01000022.1"/>
</dbReference>
<gene>
    <name evidence="1" type="ORF">GCM10010185_65290</name>
</gene>
<proteinExistence type="predicted"/>
<organism evidence="1 2">
    <name type="scientific">Saccharothrix coeruleofusca</name>
    <dbReference type="NCBI Taxonomy" id="33919"/>
    <lineage>
        <taxon>Bacteria</taxon>
        <taxon>Bacillati</taxon>
        <taxon>Actinomycetota</taxon>
        <taxon>Actinomycetes</taxon>
        <taxon>Pseudonocardiales</taxon>
        <taxon>Pseudonocardiaceae</taxon>
        <taxon>Saccharothrix</taxon>
    </lineage>
</organism>
<sequence>MSPDWRRQGRLSAVIERVRGRSAGFVGARMDVATSAVWLYWHREVPPEAAERARAEADGGVVVELRTTPYALDELTAEAARVLRTCPAAVSAGPNRDYDGLRIGVNASETPLDAVRVESRMPVELMARGRIIPIRRG</sequence>
<protein>
    <submittedName>
        <fullName evidence="1">Uncharacterized protein</fullName>
    </submittedName>
</protein>
<keyword evidence="2" id="KW-1185">Reference proteome</keyword>
<accession>A0A918AVD9</accession>
<name>A0A918AVD9_9PSEU</name>
<comment type="caution">
    <text evidence="1">The sequence shown here is derived from an EMBL/GenBank/DDBJ whole genome shotgun (WGS) entry which is preliminary data.</text>
</comment>
<dbReference type="Proteomes" id="UP000639606">
    <property type="component" value="Unassembled WGS sequence"/>
</dbReference>
<evidence type="ECO:0000313" key="2">
    <source>
        <dbReference type="Proteomes" id="UP000639606"/>
    </source>
</evidence>
<evidence type="ECO:0000313" key="1">
    <source>
        <dbReference type="EMBL" id="GGP82121.1"/>
    </source>
</evidence>
<reference evidence="1" key="2">
    <citation type="submission" date="2020-09" db="EMBL/GenBank/DDBJ databases">
        <authorList>
            <person name="Sun Q."/>
            <person name="Ohkuma M."/>
        </authorList>
    </citation>
    <scope>NUCLEOTIDE SEQUENCE</scope>
    <source>
        <strain evidence="1">JCM 3313</strain>
    </source>
</reference>
<dbReference type="EMBL" id="BMRG01000022">
    <property type="protein sequence ID" value="GGP82121.1"/>
    <property type="molecule type" value="Genomic_DNA"/>
</dbReference>